<comment type="caution">
    <text evidence="2">The sequence shown here is derived from an EMBL/GenBank/DDBJ whole genome shotgun (WGS) entry which is preliminary data.</text>
</comment>
<protein>
    <submittedName>
        <fullName evidence="2">Dihydrofolate reductase family protein</fullName>
    </submittedName>
</protein>
<dbReference type="Gene3D" id="3.40.430.10">
    <property type="entry name" value="Dihydrofolate Reductase, subunit A"/>
    <property type="match status" value="1"/>
</dbReference>
<feature type="domain" description="Bacterial bifunctional deaminase-reductase C-terminal" evidence="1">
    <location>
        <begin position="9"/>
        <end position="208"/>
    </location>
</feature>
<dbReference type="PANTHER" id="PTHR38011:SF12">
    <property type="entry name" value="BIFUNCTIONAL DEAMINASE-REDUCTASE DOMAIN PROTEIN"/>
    <property type="match status" value="1"/>
</dbReference>
<sequence length="220" mass="23791">MTRVRVEGFTLSLDGYGAGPDQDLANPLGVGGTELHQWLIPTRTFQRALFGQDGGSTGLDDDFAARGFRNVGAWILGRNMFGPVRGPWPDDEWKGWWGDTPPYHVPVFVLTHHARAPIEMAGGTTFHFVTGGIHEALDRARAAAGEQDVRIGGGPATVRQYLREGLIDELHLAISPVLLGRGEPLWAGLDLRALGYRCVASVASDKATHVVLQRQGPAHA</sequence>
<evidence type="ECO:0000313" key="2">
    <source>
        <dbReference type="EMBL" id="MCO5978672.1"/>
    </source>
</evidence>
<dbReference type="SUPFAM" id="SSF53597">
    <property type="entry name" value="Dihydrofolate reductase-like"/>
    <property type="match status" value="1"/>
</dbReference>
<dbReference type="InterPro" id="IPR002734">
    <property type="entry name" value="RibDG_C"/>
</dbReference>
<dbReference type="PANTHER" id="PTHR38011">
    <property type="entry name" value="DIHYDROFOLATE REDUCTASE FAMILY PROTEIN (AFU_ORTHOLOGUE AFUA_8G06820)"/>
    <property type="match status" value="1"/>
</dbReference>
<evidence type="ECO:0000259" key="1">
    <source>
        <dbReference type="Pfam" id="PF01872"/>
    </source>
</evidence>
<gene>
    <name evidence="2" type="ORF">M0L44_18400</name>
</gene>
<dbReference type="InterPro" id="IPR024072">
    <property type="entry name" value="DHFR-like_dom_sf"/>
</dbReference>
<evidence type="ECO:0000313" key="3">
    <source>
        <dbReference type="Proteomes" id="UP001204851"/>
    </source>
</evidence>
<proteinExistence type="predicted"/>
<organism evidence="2 3">
    <name type="scientific">Ideonella oryzae</name>
    <dbReference type="NCBI Taxonomy" id="2937441"/>
    <lineage>
        <taxon>Bacteria</taxon>
        <taxon>Pseudomonadati</taxon>
        <taxon>Pseudomonadota</taxon>
        <taxon>Betaproteobacteria</taxon>
        <taxon>Burkholderiales</taxon>
        <taxon>Sphaerotilaceae</taxon>
        <taxon>Ideonella</taxon>
    </lineage>
</organism>
<dbReference type="InterPro" id="IPR050765">
    <property type="entry name" value="Riboflavin_Biosynth_HTPR"/>
</dbReference>
<dbReference type="Pfam" id="PF01872">
    <property type="entry name" value="RibD_C"/>
    <property type="match status" value="1"/>
</dbReference>
<keyword evidence="3" id="KW-1185">Reference proteome</keyword>
<accession>A0ABT1BTC8</accession>
<dbReference type="RefSeq" id="WP_252771418.1">
    <property type="nucleotide sequence ID" value="NZ_JAMXMC010000011.1"/>
</dbReference>
<reference evidence="2 3" key="1">
    <citation type="submission" date="2022-06" db="EMBL/GenBank/DDBJ databases">
        <title>Ideonella sp. NS12-5 Genome sequencing and assembly.</title>
        <authorList>
            <person name="Jung Y."/>
        </authorList>
    </citation>
    <scope>NUCLEOTIDE SEQUENCE [LARGE SCALE GENOMIC DNA]</scope>
    <source>
        <strain evidence="2 3">NS12-5</strain>
    </source>
</reference>
<dbReference type="Proteomes" id="UP001204851">
    <property type="component" value="Unassembled WGS sequence"/>
</dbReference>
<dbReference type="EMBL" id="JAMXMC010000011">
    <property type="protein sequence ID" value="MCO5978672.1"/>
    <property type="molecule type" value="Genomic_DNA"/>
</dbReference>
<name>A0ABT1BTC8_9BURK</name>